<dbReference type="RefSeq" id="XP_018028214.1">
    <property type="nucleotide sequence ID" value="XM_018172725.1"/>
</dbReference>
<dbReference type="Proteomes" id="UP000694843">
    <property type="component" value="Unplaced"/>
</dbReference>
<reference evidence="2" key="1">
    <citation type="submission" date="2025-08" db="UniProtKB">
        <authorList>
            <consortium name="RefSeq"/>
        </authorList>
    </citation>
    <scope>IDENTIFICATION</scope>
</reference>
<organism evidence="1 2">
    <name type="scientific">Hyalella azteca</name>
    <name type="common">Amphipod</name>
    <dbReference type="NCBI Taxonomy" id="294128"/>
    <lineage>
        <taxon>Eukaryota</taxon>
        <taxon>Metazoa</taxon>
        <taxon>Ecdysozoa</taxon>
        <taxon>Arthropoda</taxon>
        <taxon>Crustacea</taxon>
        <taxon>Multicrustacea</taxon>
        <taxon>Malacostraca</taxon>
        <taxon>Eumalacostraca</taxon>
        <taxon>Peracarida</taxon>
        <taxon>Amphipoda</taxon>
        <taxon>Senticaudata</taxon>
        <taxon>Talitrida</taxon>
        <taxon>Talitroidea</taxon>
        <taxon>Hyalellidae</taxon>
        <taxon>Hyalella</taxon>
    </lineage>
</organism>
<sequence length="220" mass="25291">MSVDEPLPGDKQRRTRRVPALHVIDGICLNGFNISKMHLVRRHGFLKRFCEAVTKTSKPELLPLRCKTLHRAEDVHRILSHPRLSVRQVRNSGYQRVMYCESDNELEPYHVPVTGLIMLITVKAPWMMAVSRSTHKKYFYNTITKAAEFEISDEKTADFACTMSGSLLWRWRPGTIILGNDRNIGCDFLDSDDEEKDQTPKLMSLANFSEFLDNGPPKQN</sequence>
<dbReference type="GeneID" id="108683413"/>
<name>A0A8B7PPS6_HYAAZ</name>
<keyword evidence="1" id="KW-1185">Reference proteome</keyword>
<evidence type="ECO:0000313" key="1">
    <source>
        <dbReference type="Proteomes" id="UP000694843"/>
    </source>
</evidence>
<proteinExistence type="predicted"/>
<dbReference type="KEGG" id="hazt:108683413"/>
<protein>
    <submittedName>
        <fullName evidence="2">Cap-specific mRNA (Nucleoside-2'-O-)-methyltransferase 1</fullName>
    </submittedName>
</protein>
<dbReference type="OMA" id="NIKCADS"/>
<gene>
    <name evidence="2" type="primary">LOC108683413</name>
</gene>
<dbReference type="AlphaFoldDB" id="A0A8B7PPS6"/>
<dbReference type="OrthoDB" id="10251234at2759"/>
<evidence type="ECO:0000313" key="2">
    <source>
        <dbReference type="RefSeq" id="XP_018028214.1"/>
    </source>
</evidence>
<accession>A0A8B7PPS6</accession>